<dbReference type="PANTHER" id="PTHR12286">
    <property type="entry name" value="SACCHAROPINE DEHYDROGENASE-LIKE OXIDOREDUCTASE"/>
    <property type="match status" value="1"/>
</dbReference>
<dbReference type="InterPro" id="IPR005097">
    <property type="entry name" value="Sacchrp_dh_NADP-bd"/>
</dbReference>
<feature type="domain" description="Saccharopine dehydrogenase NADP binding" evidence="3">
    <location>
        <begin position="9"/>
        <end position="139"/>
    </location>
</feature>
<evidence type="ECO:0000313" key="5">
    <source>
        <dbReference type="Proteomes" id="UP001610335"/>
    </source>
</evidence>
<keyword evidence="2" id="KW-0812">Transmembrane</keyword>
<evidence type="ECO:0000313" key="4">
    <source>
        <dbReference type="EMBL" id="KAL2829155.1"/>
    </source>
</evidence>
<dbReference type="Gene3D" id="3.40.50.720">
    <property type="entry name" value="NAD(P)-binding Rossmann-like Domain"/>
    <property type="match status" value="1"/>
</dbReference>
<feature type="transmembrane region" description="Helical" evidence="2">
    <location>
        <begin position="281"/>
        <end position="301"/>
    </location>
</feature>
<sequence length="412" mass="45473">MQSSRDLDIVVLGPTGYTGKLCSEHIVKNLPTNLKWALAGRSPQKIEGVAQELKNLNPDRDDPEIVTAQLNKAELHALAERTKVLINCVGPYHLYSTPVVEACAYTGTHYLDATGETPWVKQTIDKYHETAKSNGAIIIHSVGVESAPADMLAWAVVKEVREKLACHTREVTGEIYELKSSGASGGTLSTILTCIETFSKAHLLNSTQPFSLAASPPPKDIPSEPIMEKVLGFRAIRDLGTVTTSPTGFCDVTTIHRSSTLMPEFYGPRFYFRQFLHVRNAFIGILFHYAFMIGTFLLMLAPVRWLVKKIIYAPGSGPTSESGRNDRVEYRAIATPEQDTPKRVLGKLQYEGSMYAFTGVLMAEAAMVILENEEKVKRVSRGGIVTPAVLGQEYLDRLDNVGCHVETKLLEY</sequence>
<keyword evidence="2" id="KW-0472">Membrane</keyword>
<dbReference type="SUPFAM" id="SSF51735">
    <property type="entry name" value="NAD(P)-binding Rossmann-fold domains"/>
    <property type="match status" value="1"/>
</dbReference>
<evidence type="ECO:0000259" key="3">
    <source>
        <dbReference type="Pfam" id="PF03435"/>
    </source>
</evidence>
<dbReference type="InterPro" id="IPR051276">
    <property type="entry name" value="Saccharopine_DH-like_oxidrdct"/>
</dbReference>
<evidence type="ECO:0000256" key="1">
    <source>
        <dbReference type="ARBA" id="ARBA00038048"/>
    </source>
</evidence>
<gene>
    <name evidence="4" type="ORF">BDW59DRAFT_37174</name>
</gene>
<dbReference type="EMBL" id="JBFXLS010000017">
    <property type="protein sequence ID" value="KAL2829155.1"/>
    <property type="molecule type" value="Genomic_DNA"/>
</dbReference>
<organism evidence="4 5">
    <name type="scientific">Aspergillus cavernicola</name>
    <dbReference type="NCBI Taxonomy" id="176166"/>
    <lineage>
        <taxon>Eukaryota</taxon>
        <taxon>Fungi</taxon>
        <taxon>Dikarya</taxon>
        <taxon>Ascomycota</taxon>
        <taxon>Pezizomycotina</taxon>
        <taxon>Eurotiomycetes</taxon>
        <taxon>Eurotiomycetidae</taxon>
        <taxon>Eurotiales</taxon>
        <taxon>Aspergillaceae</taxon>
        <taxon>Aspergillus</taxon>
        <taxon>Aspergillus subgen. Nidulantes</taxon>
    </lineage>
</organism>
<name>A0ABR4IN34_9EURO</name>
<reference evidence="4 5" key="1">
    <citation type="submission" date="2024-07" db="EMBL/GenBank/DDBJ databases">
        <title>Section-level genome sequencing and comparative genomics of Aspergillus sections Usti and Cavernicolus.</title>
        <authorList>
            <consortium name="Lawrence Berkeley National Laboratory"/>
            <person name="Nybo J.L."/>
            <person name="Vesth T.C."/>
            <person name="Theobald S."/>
            <person name="Frisvad J.C."/>
            <person name="Larsen T.O."/>
            <person name="Kjaerboelling I."/>
            <person name="Rothschild-Mancinelli K."/>
            <person name="Lyhne E.K."/>
            <person name="Kogle M.E."/>
            <person name="Barry K."/>
            <person name="Clum A."/>
            <person name="Na H."/>
            <person name="Ledsgaard L."/>
            <person name="Lin J."/>
            <person name="Lipzen A."/>
            <person name="Kuo A."/>
            <person name="Riley R."/>
            <person name="Mondo S."/>
            <person name="LaButti K."/>
            <person name="Haridas S."/>
            <person name="Pangalinan J."/>
            <person name="Salamov A.A."/>
            <person name="Simmons B.A."/>
            <person name="Magnuson J.K."/>
            <person name="Chen J."/>
            <person name="Drula E."/>
            <person name="Henrissat B."/>
            <person name="Wiebenga A."/>
            <person name="Lubbers R.J."/>
            <person name="Gomes A.C."/>
            <person name="Makela M.R."/>
            <person name="Stajich J."/>
            <person name="Grigoriev I.V."/>
            <person name="Mortensen U.H."/>
            <person name="De vries R.P."/>
            <person name="Baker S.E."/>
            <person name="Andersen M.R."/>
        </authorList>
    </citation>
    <scope>NUCLEOTIDE SEQUENCE [LARGE SCALE GENOMIC DNA]</scope>
    <source>
        <strain evidence="4 5">CBS 600.67</strain>
    </source>
</reference>
<accession>A0ABR4IN34</accession>
<comment type="similarity">
    <text evidence="1">Belongs to the saccharopine dehydrogenase family.</text>
</comment>
<protein>
    <submittedName>
        <fullName evidence="4">Saccharopine dehydrogenase-domain-containing protein</fullName>
    </submittedName>
</protein>
<dbReference type="InterPro" id="IPR036291">
    <property type="entry name" value="NAD(P)-bd_dom_sf"/>
</dbReference>
<evidence type="ECO:0000256" key="2">
    <source>
        <dbReference type="SAM" id="Phobius"/>
    </source>
</evidence>
<keyword evidence="5" id="KW-1185">Reference proteome</keyword>
<dbReference type="PANTHER" id="PTHR12286:SF5">
    <property type="entry name" value="SACCHAROPINE DEHYDROGENASE-LIKE OXIDOREDUCTASE"/>
    <property type="match status" value="1"/>
</dbReference>
<comment type="caution">
    <text evidence="4">The sequence shown here is derived from an EMBL/GenBank/DDBJ whole genome shotgun (WGS) entry which is preliminary data.</text>
</comment>
<keyword evidence="2" id="KW-1133">Transmembrane helix</keyword>
<dbReference type="Proteomes" id="UP001610335">
    <property type="component" value="Unassembled WGS sequence"/>
</dbReference>
<dbReference type="Pfam" id="PF03435">
    <property type="entry name" value="Sacchrp_dh_NADP"/>
    <property type="match status" value="1"/>
</dbReference>
<proteinExistence type="inferred from homology"/>